<evidence type="ECO:0000313" key="2">
    <source>
        <dbReference type="Proteomes" id="UP001062846"/>
    </source>
</evidence>
<dbReference type="EMBL" id="CM046397">
    <property type="protein sequence ID" value="KAI8535689.1"/>
    <property type="molecule type" value="Genomic_DNA"/>
</dbReference>
<organism evidence="1 2">
    <name type="scientific">Rhododendron molle</name>
    <name type="common">Chinese azalea</name>
    <name type="synonym">Azalea mollis</name>
    <dbReference type="NCBI Taxonomy" id="49168"/>
    <lineage>
        <taxon>Eukaryota</taxon>
        <taxon>Viridiplantae</taxon>
        <taxon>Streptophyta</taxon>
        <taxon>Embryophyta</taxon>
        <taxon>Tracheophyta</taxon>
        <taxon>Spermatophyta</taxon>
        <taxon>Magnoliopsida</taxon>
        <taxon>eudicotyledons</taxon>
        <taxon>Gunneridae</taxon>
        <taxon>Pentapetalae</taxon>
        <taxon>asterids</taxon>
        <taxon>Ericales</taxon>
        <taxon>Ericaceae</taxon>
        <taxon>Ericoideae</taxon>
        <taxon>Rhodoreae</taxon>
        <taxon>Rhododendron</taxon>
    </lineage>
</organism>
<evidence type="ECO:0000313" key="1">
    <source>
        <dbReference type="EMBL" id="KAI8535689.1"/>
    </source>
</evidence>
<proteinExistence type="predicted"/>
<dbReference type="Proteomes" id="UP001062846">
    <property type="component" value="Chromosome 10"/>
</dbReference>
<name>A0ACC0M533_RHOML</name>
<keyword evidence="2" id="KW-1185">Reference proteome</keyword>
<sequence>MPKIKQTAHRATSSQSEIEEEDDFVSEVKIQPEEASGFRSRKRRRTLAETAADKRKTWEGNFDNRKFKNERQVDAGKFKPDHTGVRCSIQKGLQFWTEQLCGYNGNDVIEFYKYMQIPEGKSIAYLPHMMLGVLLLEAFAK</sequence>
<reference evidence="1" key="1">
    <citation type="submission" date="2022-02" db="EMBL/GenBank/DDBJ databases">
        <title>Plant Genome Project.</title>
        <authorList>
            <person name="Zhang R.-G."/>
        </authorList>
    </citation>
    <scope>NUCLEOTIDE SEQUENCE</scope>
    <source>
        <strain evidence="1">AT1</strain>
    </source>
</reference>
<comment type="caution">
    <text evidence="1">The sequence shown here is derived from an EMBL/GenBank/DDBJ whole genome shotgun (WGS) entry which is preliminary data.</text>
</comment>
<accession>A0ACC0M533</accession>
<gene>
    <name evidence="1" type="ORF">RHMOL_Rhmol10G0193400</name>
</gene>
<protein>
    <submittedName>
        <fullName evidence="1">Uncharacterized protein</fullName>
    </submittedName>
</protein>